<organism evidence="8 9">
    <name type="scientific">Botrytis tulipae</name>
    <dbReference type="NCBI Taxonomy" id="87230"/>
    <lineage>
        <taxon>Eukaryota</taxon>
        <taxon>Fungi</taxon>
        <taxon>Dikarya</taxon>
        <taxon>Ascomycota</taxon>
        <taxon>Pezizomycotina</taxon>
        <taxon>Leotiomycetes</taxon>
        <taxon>Helotiales</taxon>
        <taxon>Sclerotiniaceae</taxon>
        <taxon>Botrytis</taxon>
    </lineage>
</organism>
<evidence type="ECO:0000256" key="6">
    <source>
        <dbReference type="SAM" id="MobiDB-lite"/>
    </source>
</evidence>
<feature type="compositionally biased region" description="Polar residues" evidence="6">
    <location>
        <begin position="202"/>
        <end position="211"/>
    </location>
</feature>
<evidence type="ECO:0000256" key="5">
    <source>
        <dbReference type="ARBA" id="ARBA00023242"/>
    </source>
</evidence>
<dbReference type="SUPFAM" id="SSF57701">
    <property type="entry name" value="Zn2/Cys6 DNA-binding domain"/>
    <property type="match status" value="1"/>
</dbReference>
<comment type="subcellular location">
    <subcellularLocation>
        <location evidence="1">Nucleus</location>
    </subcellularLocation>
</comment>
<dbReference type="InterPro" id="IPR001138">
    <property type="entry name" value="Zn2Cys6_DnaBD"/>
</dbReference>
<accession>A0A4Z1EJ16</accession>
<protein>
    <recommendedName>
        <fullName evidence="7">Zn(2)-C6 fungal-type domain-containing protein</fullName>
    </recommendedName>
</protein>
<evidence type="ECO:0000256" key="1">
    <source>
        <dbReference type="ARBA" id="ARBA00004123"/>
    </source>
</evidence>
<evidence type="ECO:0000313" key="9">
    <source>
        <dbReference type="Proteomes" id="UP000297777"/>
    </source>
</evidence>
<dbReference type="InterPro" id="IPR036864">
    <property type="entry name" value="Zn2-C6_fun-type_DNA-bd_sf"/>
</dbReference>
<keyword evidence="5" id="KW-0539">Nucleus</keyword>
<dbReference type="PROSITE" id="PS00463">
    <property type="entry name" value="ZN2_CY6_FUNGAL_1"/>
    <property type="match status" value="1"/>
</dbReference>
<reference evidence="8 9" key="1">
    <citation type="submission" date="2017-12" db="EMBL/GenBank/DDBJ databases">
        <title>Comparative genomics of Botrytis spp.</title>
        <authorList>
            <person name="Valero-Jimenez C.A."/>
            <person name="Tapia P."/>
            <person name="Veloso J."/>
            <person name="Silva-Moreno E."/>
            <person name="Staats M."/>
            <person name="Valdes J.H."/>
            <person name="Van Kan J.A.L."/>
        </authorList>
    </citation>
    <scope>NUCLEOTIDE SEQUENCE [LARGE SCALE GENOMIC DNA]</scope>
    <source>
        <strain evidence="8 9">Bt9001</strain>
    </source>
</reference>
<dbReference type="GO" id="GO:0005634">
    <property type="term" value="C:nucleus"/>
    <property type="evidence" value="ECO:0007669"/>
    <property type="project" value="UniProtKB-SubCell"/>
</dbReference>
<dbReference type="SMART" id="SM00066">
    <property type="entry name" value="GAL4"/>
    <property type="match status" value="1"/>
</dbReference>
<proteinExistence type="predicted"/>
<dbReference type="CDD" id="cd00067">
    <property type="entry name" value="GAL4"/>
    <property type="match status" value="1"/>
</dbReference>
<comment type="caution">
    <text evidence="8">The sequence shown here is derived from an EMBL/GenBank/DDBJ whole genome shotgun (WGS) entry which is preliminary data.</text>
</comment>
<keyword evidence="9" id="KW-1185">Reference proteome</keyword>
<feature type="region of interest" description="Disordered" evidence="6">
    <location>
        <begin position="77"/>
        <end position="112"/>
    </location>
</feature>
<dbReference type="GO" id="GO:0000976">
    <property type="term" value="F:transcription cis-regulatory region binding"/>
    <property type="evidence" value="ECO:0007669"/>
    <property type="project" value="TreeGrafter"/>
</dbReference>
<keyword evidence="3" id="KW-0238">DNA-binding</keyword>
<dbReference type="AlphaFoldDB" id="A0A4Z1EJ16"/>
<feature type="compositionally biased region" description="Polar residues" evidence="6">
    <location>
        <begin position="77"/>
        <end position="102"/>
    </location>
</feature>
<dbReference type="Proteomes" id="UP000297777">
    <property type="component" value="Unassembled WGS sequence"/>
</dbReference>
<dbReference type="PANTHER" id="PTHR31845:SF17">
    <property type="entry name" value="ZN(II)2CYS6 TRANSCRIPTION FACTOR (EUROFUNG)"/>
    <property type="match status" value="1"/>
</dbReference>
<dbReference type="InterPro" id="IPR051089">
    <property type="entry name" value="prtT"/>
</dbReference>
<sequence>MSPTTSNRLPDKSGVPRGFILNWQSSRAQGAKPLIRRPITACEACRAAKVKCNAKSDCQRCRNRGIECVYTSANGSSESRLQRRSGSPTNLELEQPLGSSDIPQEKSTESSMDLGIDTTDMSIPNNASLILEDLAPWSQEMGEQFPWLTTDSSFDNMALHSTNLDAPDWNLTQLSPTYPSYQYTTPTTSESYNGALEMPSGKPTTKSSSNHAPPHKEKAPITCQCRSRLTLFIPKITSVMEESPTPRLDNIFKVTREVIQSCQDMIDCTSCQISCSDLMCLLLVFQHTDACFTPISKVDLTHATTVSIGGYEVSIANDIRPRQMLVMDLGKQANTLLDSITAVEETLAASPCAVNRLNEVNSGFLKNVKDAFRENLQAVTDSVNRAT</sequence>
<feature type="domain" description="Zn(2)-C6 fungal-type" evidence="7">
    <location>
        <begin position="41"/>
        <end position="70"/>
    </location>
</feature>
<evidence type="ECO:0000259" key="7">
    <source>
        <dbReference type="PROSITE" id="PS50048"/>
    </source>
</evidence>
<dbReference type="PANTHER" id="PTHR31845">
    <property type="entry name" value="FINGER DOMAIN PROTEIN, PUTATIVE-RELATED"/>
    <property type="match status" value="1"/>
</dbReference>
<dbReference type="GO" id="GO:0008270">
    <property type="term" value="F:zinc ion binding"/>
    <property type="evidence" value="ECO:0007669"/>
    <property type="project" value="InterPro"/>
</dbReference>
<keyword evidence="2" id="KW-0805">Transcription regulation</keyword>
<dbReference type="EMBL" id="PQXH01000109">
    <property type="protein sequence ID" value="TGO11460.1"/>
    <property type="molecule type" value="Genomic_DNA"/>
</dbReference>
<feature type="region of interest" description="Disordered" evidence="6">
    <location>
        <begin position="197"/>
        <end position="218"/>
    </location>
</feature>
<dbReference type="GO" id="GO:0000981">
    <property type="term" value="F:DNA-binding transcription factor activity, RNA polymerase II-specific"/>
    <property type="evidence" value="ECO:0007669"/>
    <property type="project" value="InterPro"/>
</dbReference>
<dbReference type="Pfam" id="PF00172">
    <property type="entry name" value="Zn_clus"/>
    <property type="match status" value="1"/>
</dbReference>
<dbReference type="Gene3D" id="4.10.240.10">
    <property type="entry name" value="Zn(2)-C6 fungal-type DNA-binding domain"/>
    <property type="match status" value="1"/>
</dbReference>
<keyword evidence="4" id="KW-0804">Transcription</keyword>
<dbReference type="OrthoDB" id="2943660at2759"/>
<evidence type="ECO:0000313" key="8">
    <source>
        <dbReference type="EMBL" id="TGO11460.1"/>
    </source>
</evidence>
<gene>
    <name evidence="8" type="ORF">BTUL_0109g00260</name>
</gene>
<dbReference type="PROSITE" id="PS50048">
    <property type="entry name" value="ZN2_CY6_FUNGAL_2"/>
    <property type="match status" value="1"/>
</dbReference>
<evidence type="ECO:0000256" key="2">
    <source>
        <dbReference type="ARBA" id="ARBA00023015"/>
    </source>
</evidence>
<evidence type="ECO:0000256" key="3">
    <source>
        <dbReference type="ARBA" id="ARBA00023125"/>
    </source>
</evidence>
<evidence type="ECO:0000256" key="4">
    <source>
        <dbReference type="ARBA" id="ARBA00023163"/>
    </source>
</evidence>
<name>A0A4Z1EJ16_9HELO</name>